<comment type="similarity">
    <text evidence="2 7">Belongs to the major facilitator superfamily. Sugar transporter (TC 2.A.1.1) family.</text>
</comment>
<dbReference type="InterPro" id="IPR020846">
    <property type="entry name" value="MFS_dom"/>
</dbReference>
<dbReference type="NCBIfam" id="TIGR00879">
    <property type="entry name" value="SP"/>
    <property type="match status" value="1"/>
</dbReference>
<keyword evidence="6 8" id="KW-0472">Membrane</keyword>
<keyword evidence="4 8" id="KW-0812">Transmembrane</keyword>
<evidence type="ECO:0000256" key="4">
    <source>
        <dbReference type="ARBA" id="ARBA00022692"/>
    </source>
</evidence>
<keyword evidence="11" id="KW-1185">Reference proteome</keyword>
<dbReference type="InterPro" id="IPR003663">
    <property type="entry name" value="Sugar/inositol_transpt"/>
</dbReference>
<feature type="transmembrane region" description="Helical" evidence="8">
    <location>
        <begin position="408"/>
        <end position="436"/>
    </location>
</feature>
<evidence type="ECO:0000256" key="2">
    <source>
        <dbReference type="ARBA" id="ARBA00010992"/>
    </source>
</evidence>
<dbReference type="InterPro" id="IPR005828">
    <property type="entry name" value="MFS_sugar_transport-like"/>
</dbReference>
<dbReference type="PROSITE" id="PS50850">
    <property type="entry name" value="MFS"/>
    <property type="match status" value="1"/>
</dbReference>
<feature type="transmembrane region" description="Helical" evidence="8">
    <location>
        <begin position="376"/>
        <end position="396"/>
    </location>
</feature>
<sequence length="558" mass="60820">MSVEDGLRAHGTVNTEDTEAPITAKAYFICLFAAVGGLFFGYDSGWSGGVLAMPFFIRLYTGNPYPWTIFGDDTSSVAYNDYVKHKFVIKASQQSLFTSILSAGTFFGAIVAGDIADYIGRRRTIIMGCGIFSVGAIGEMASTALPLMTIGRFIAGLGVGFISAIIILYISEIAPKKVRGALVSGYQFCICLGVLLASCVVYASKDRDDTGSYRIPIGIQFLWSTILAVGLFFLPESPRYFVKKGKIQRAANSLARIRSQPIESVYVQNELAEIIANYEYEKLLAGQESYIRSWTSCFAGSILNGSSNLRRSLLGIMLQMMQQLTGINFISYFGTVFFASLGTIPNPFLITLIITLVNTCATPISFWTIERFGRRRILLLGAIGMIVSQFIVAVVGSTVGQAEHKNPAAVSAMIAFICLSIASFATTWGPAAWVVVGEIFPLTIRSRGIGLSTASNWFWNCVIAVITPYLVGSDPGQANLGPKVFFIWGGLCCVSLTFAYFLVPETKGLSLEQIDKMLEEVSPRKSDRWVPHSTFAGEMDLVNAKEKVQVQHAEQVDI</sequence>
<evidence type="ECO:0000259" key="9">
    <source>
        <dbReference type="PROSITE" id="PS50850"/>
    </source>
</evidence>
<dbReference type="PANTHER" id="PTHR48022">
    <property type="entry name" value="PLASTIDIC GLUCOSE TRANSPORTER 4"/>
    <property type="match status" value="1"/>
</dbReference>
<dbReference type="SUPFAM" id="SSF103473">
    <property type="entry name" value="MFS general substrate transporter"/>
    <property type="match status" value="1"/>
</dbReference>
<reference evidence="10 11" key="1">
    <citation type="submission" date="2020-01" db="EMBL/GenBank/DDBJ databases">
        <title>Draft genome sequence of Aspergillus udagawae IFM 53868.</title>
        <authorList>
            <person name="Takahashi H."/>
            <person name="Yaguchi T."/>
        </authorList>
    </citation>
    <scope>NUCLEOTIDE SEQUENCE [LARGE SCALE GENOMIC DNA]</scope>
    <source>
        <strain evidence="10 11">IFM 53868</strain>
    </source>
</reference>
<dbReference type="InterPro" id="IPR005829">
    <property type="entry name" value="Sugar_transporter_CS"/>
</dbReference>
<feature type="domain" description="Major facilitator superfamily (MFS) profile" evidence="9">
    <location>
        <begin position="29"/>
        <end position="507"/>
    </location>
</feature>
<feature type="transmembrane region" description="Helical" evidence="8">
    <location>
        <begin position="125"/>
        <end position="144"/>
    </location>
</feature>
<dbReference type="Gene3D" id="1.20.1250.20">
    <property type="entry name" value="MFS general substrate transporter like domains"/>
    <property type="match status" value="1"/>
</dbReference>
<feature type="transmembrane region" description="Helical" evidence="8">
    <location>
        <begin position="324"/>
        <end position="342"/>
    </location>
</feature>
<evidence type="ECO:0000313" key="10">
    <source>
        <dbReference type="EMBL" id="GFF93017.1"/>
    </source>
</evidence>
<evidence type="ECO:0000313" key="11">
    <source>
        <dbReference type="Proteomes" id="UP000465266"/>
    </source>
</evidence>
<comment type="subcellular location">
    <subcellularLocation>
        <location evidence="1">Membrane</location>
        <topology evidence="1">Multi-pass membrane protein</topology>
    </subcellularLocation>
</comment>
<dbReference type="EMBL" id="BLKG01000087">
    <property type="protein sequence ID" value="GFF93017.1"/>
    <property type="molecule type" value="Genomic_DNA"/>
</dbReference>
<accession>A0ABQ1B3E9</accession>
<feature type="transmembrane region" description="Helical" evidence="8">
    <location>
        <begin position="348"/>
        <end position="369"/>
    </location>
</feature>
<evidence type="ECO:0000256" key="3">
    <source>
        <dbReference type="ARBA" id="ARBA00022448"/>
    </source>
</evidence>
<feature type="transmembrane region" description="Helical" evidence="8">
    <location>
        <begin position="150"/>
        <end position="170"/>
    </location>
</feature>
<proteinExistence type="inferred from homology"/>
<feature type="transmembrane region" description="Helical" evidence="8">
    <location>
        <begin position="96"/>
        <end position="113"/>
    </location>
</feature>
<dbReference type="Proteomes" id="UP000465266">
    <property type="component" value="Unassembled WGS sequence"/>
</dbReference>
<name>A0ABQ1B3E9_9EURO</name>
<keyword evidence="5 8" id="KW-1133">Transmembrane helix</keyword>
<comment type="caution">
    <text evidence="10">The sequence shown here is derived from an EMBL/GenBank/DDBJ whole genome shotgun (WGS) entry which is preliminary data.</text>
</comment>
<evidence type="ECO:0000256" key="7">
    <source>
        <dbReference type="RuleBase" id="RU003346"/>
    </source>
</evidence>
<protein>
    <recommendedName>
        <fullName evidence="9">Major facilitator superfamily (MFS) profile domain-containing protein</fullName>
    </recommendedName>
</protein>
<dbReference type="Pfam" id="PF00083">
    <property type="entry name" value="Sugar_tr"/>
    <property type="match status" value="1"/>
</dbReference>
<feature type="transmembrane region" description="Helical" evidence="8">
    <location>
        <begin position="26"/>
        <end position="42"/>
    </location>
</feature>
<dbReference type="PROSITE" id="PS00217">
    <property type="entry name" value="SUGAR_TRANSPORT_2"/>
    <property type="match status" value="1"/>
</dbReference>
<organism evidence="10 11">
    <name type="scientific">Aspergillus udagawae</name>
    <dbReference type="NCBI Taxonomy" id="91492"/>
    <lineage>
        <taxon>Eukaryota</taxon>
        <taxon>Fungi</taxon>
        <taxon>Dikarya</taxon>
        <taxon>Ascomycota</taxon>
        <taxon>Pezizomycotina</taxon>
        <taxon>Eurotiomycetes</taxon>
        <taxon>Eurotiomycetidae</taxon>
        <taxon>Eurotiales</taxon>
        <taxon>Aspergillaceae</taxon>
        <taxon>Aspergillus</taxon>
        <taxon>Aspergillus subgen. Fumigati</taxon>
    </lineage>
</organism>
<feature type="transmembrane region" description="Helical" evidence="8">
    <location>
        <begin position="484"/>
        <end position="503"/>
    </location>
</feature>
<dbReference type="PANTHER" id="PTHR48022:SF61">
    <property type="entry name" value="HIGH AFFINITY GLUCOSE TRANSPORTER RGT2"/>
    <property type="match status" value="1"/>
</dbReference>
<dbReference type="PROSITE" id="PS00216">
    <property type="entry name" value="SUGAR_TRANSPORT_1"/>
    <property type="match status" value="2"/>
</dbReference>
<evidence type="ECO:0000256" key="5">
    <source>
        <dbReference type="ARBA" id="ARBA00022989"/>
    </source>
</evidence>
<gene>
    <name evidence="10" type="ORF">IFM53868_07044</name>
</gene>
<feature type="transmembrane region" description="Helical" evidence="8">
    <location>
        <begin position="448"/>
        <end position="472"/>
    </location>
</feature>
<evidence type="ECO:0000256" key="1">
    <source>
        <dbReference type="ARBA" id="ARBA00004141"/>
    </source>
</evidence>
<feature type="transmembrane region" description="Helical" evidence="8">
    <location>
        <begin position="215"/>
        <end position="234"/>
    </location>
</feature>
<evidence type="ECO:0000256" key="6">
    <source>
        <dbReference type="ARBA" id="ARBA00023136"/>
    </source>
</evidence>
<evidence type="ECO:0000256" key="8">
    <source>
        <dbReference type="SAM" id="Phobius"/>
    </source>
</evidence>
<dbReference type="InterPro" id="IPR036259">
    <property type="entry name" value="MFS_trans_sf"/>
</dbReference>
<keyword evidence="3 7" id="KW-0813">Transport</keyword>
<dbReference type="PRINTS" id="PR00171">
    <property type="entry name" value="SUGRTRNSPORT"/>
</dbReference>
<feature type="transmembrane region" description="Helical" evidence="8">
    <location>
        <begin position="182"/>
        <end position="203"/>
    </location>
</feature>
<dbReference type="InterPro" id="IPR050360">
    <property type="entry name" value="MFS_Sugar_Transporters"/>
</dbReference>
<dbReference type="CDD" id="cd17356">
    <property type="entry name" value="MFS_HXT"/>
    <property type="match status" value="1"/>
</dbReference>